<comment type="similarity">
    <text evidence="6">Belongs to the TRAPP small subunits family. TRAPPC4 subfamily.</text>
</comment>
<evidence type="ECO:0000313" key="9">
    <source>
        <dbReference type="Proteomes" id="UP000774326"/>
    </source>
</evidence>
<protein>
    <recommendedName>
        <fullName evidence="7">Trafficking protein particle complex subunit</fullName>
    </recommendedName>
</protein>
<dbReference type="SUPFAM" id="SSF64356">
    <property type="entry name" value="SNARE-like"/>
    <property type="match status" value="1"/>
</dbReference>
<dbReference type="AlphaFoldDB" id="A0A9P8TCM4"/>
<name>A0A9P8TCM4_WICPI</name>
<comment type="caution">
    <text evidence="8">The sequence shown here is derived from an EMBL/GenBank/DDBJ whole genome shotgun (WGS) entry which is preliminary data.</text>
</comment>
<evidence type="ECO:0000256" key="7">
    <source>
        <dbReference type="RuleBase" id="RU366065"/>
    </source>
</evidence>
<dbReference type="SMART" id="SM01399">
    <property type="entry name" value="Sybindin"/>
    <property type="match status" value="1"/>
</dbReference>
<dbReference type="Proteomes" id="UP000774326">
    <property type="component" value="Unassembled WGS sequence"/>
</dbReference>
<sequence length="174" mass="19275">MAIQSLYIINKSGGLIYQTDFPLPTNSSTSTSTTTTTTPSLTRLTANDYLVLAGTLHGVFAIASRLTPTAVKLTKTPPPSSNILPSYNNSGLRCIETEQFNLYIYQTITGLKFMIITTPTVADLNYATDVAETAMKSCYEVYSDYVMKDPFYELGMPIRGKAFERRLWELIVGK</sequence>
<dbReference type="GO" id="GO:0006888">
    <property type="term" value="P:endoplasmic reticulum to Golgi vesicle-mediated transport"/>
    <property type="evidence" value="ECO:0007669"/>
    <property type="project" value="UniProtKB-UniRule"/>
</dbReference>
<dbReference type="GO" id="GO:0030008">
    <property type="term" value="C:TRAPP complex"/>
    <property type="evidence" value="ECO:0007669"/>
    <property type="project" value="UniProtKB-UniRule"/>
</dbReference>
<evidence type="ECO:0000313" key="8">
    <source>
        <dbReference type="EMBL" id="KAH3674568.1"/>
    </source>
</evidence>
<dbReference type="EMBL" id="JAEUBG010005498">
    <property type="protein sequence ID" value="KAH3674568.1"/>
    <property type="molecule type" value="Genomic_DNA"/>
</dbReference>
<dbReference type="GO" id="GO:0005794">
    <property type="term" value="C:Golgi apparatus"/>
    <property type="evidence" value="ECO:0007669"/>
    <property type="project" value="UniProtKB-SubCell"/>
</dbReference>
<accession>A0A9P8TCM4</accession>
<evidence type="ECO:0000256" key="6">
    <source>
        <dbReference type="ARBA" id="ARBA00038179"/>
    </source>
</evidence>
<keyword evidence="9" id="KW-1185">Reference proteome</keyword>
<evidence type="ECO:0000256" key="5">
    <source>
        <dbReference type="ARBA" id="ARBA00023034"/>
    </source>
</evidence>
<gene>
    <name evidence="8" type="ORF">WICPIJ_009526</name>
</gene>
<dbReference type="Gene3D" id="3.30.450.70">
    <property type="match status" value="1"/>
</dbReference>
<keyword evidence="4 7" id="KW-0931">ER-Golgi transport</keyword>
<comment type="subcellular location">
    <subcellularLocation>
        <location evidence="7">Endoplasmic reticulum</location>
    </subcellularLocation>
    <subcellularLocation>
        <location evidence="7">Golgi apparatus</location>
        <location evidence="7">cis-Golgi network</location>
    </subcellularLocation>
    <subcellularLocation>
        <location evidence="1">Golgi apparatus</location>
    </subcellularLocation>
</comment>
<dbReference type="GO" id="GO:0005783">
    <property type="term" value="C:endoplasmic reticulum"/>
    <property type="evidence" value="ECO:0007669"/>
    <property type="project" value="UniProtKB-SubCell"/>
</dbReference>
<evidence type="ECO:0000256" key="4">
    <source>
        <dbReference type="ARBA" id="ARBA00022892"/>
    </source>
</evidence>
<proteinExistence type="inferred from homology"/>
<reference evidence="8" key="1">
    <citation type="journal article" date="2021" name="Open Biol.">
        <title>Shared evolutionary footprints suggest mitochondrial oxidative damage underlies multiple complex I losses in fungi.</title>
        <authorList>
            <person name="Schikora-Tamarit M.A."/>
            <person name="Marcet-Houben M."/>
            <person name="Nosek J."/>
            <person name="Gabaldon T."/>
        </authorList>
    </citation>
    <scope>NUCLEOTIDE SEQUENCE</scope>
    <source>
        <strain evidence="8">CBS2887</strain>
    </source>
</reference>
<dbReference type="PANTHER" id="PTHR23249">
    <property type="entry name" value="TRAFFICKING PROTEIN PARTICLE COMPLEX SUBUNIT"/>
    <property type="match status" value="1"/>
</dbReference>
<evidence type="ECO:0000256" key="1">
    <source>
        <dbReference type="ARBA" id="ARBA00004555"/>
    </source>
</evidence>
<evidence type="ECO:0000256" key="3">
    <source>
        <dbReference type="ARBA" id="ARBA00022824"/>
    </source>
</evidence>
<evidence type="ECO:0000256" key="2">
    <source>
        <dbReference type="ARBA" id="ARBA00022448"/>
    </source>
</evidence>
<dbReference type="Pfam" id="PF04099">
    <property type="entry name" value="Sybindin"/>
    <property type="match status" value="1"/>
</dbReference>
<dbReference type="InterPro" id="IPR007233">
    <property type="entry name" value="TRAPPC"/>
</dbReference>
<keyword evidence="3 7" id="KW-0256">Endoplasmic reticulum</keyword>
<organism evidence="8 9">
    <name type="scientific">Wickerhamomyces pijperi</name>
    <name type="common">Yeast</name>
    <name type="synonym">Pichia pijperi</name>
    <dbReference type="NCBI Taxonomy" id="599730"/>
    <lineage>
        <taxon>Eukaryota</taxon>
        <taxon>Fungi</taxon>
        <taxon>Dikarya</taxon>
        <taxon>Ascomycota</taxon>
        <taxon>Saccharomycotina</taxon>
        <taxon>Saccharomycetes</taxon>
        <taxon>Phaffomycetales</taxon>
        <taxon>Wickerhamomycetaceae</taxon>
        <taxon>Wickerhamomyces</taxon>
    </lineage>
</organism>
<reference evidence="8" key="2">
    <citation type="submission" date="2021-01" db="EMBL/GenBank/DDBJ databases">
        <authorList>
            <person name="Schikora-Tamarit M.A."/>
        </authorList>
    </citation>
    <scope>NUCLEOTIDE SEQUENCE</scope>
    <source>
        <strain evidence="8">CBS2887</strain>
    </source>
</reference>
<keyword evidence="2 7" id="KW-0813">Transport</keyword>
<dbReference type="OrthoDB" id="246406at2759"/>
<dbReference type="CDD" id="cd14856">
    <property type="entry name" value="TRAPPC4_synbindin"/>
    <property type="match status" value="1"/>
</dbReference>
<dbReference type="InterPro" id="IPR011012">
    <property type="entry name" value="Longin-like_dom_sf"/>
</dbReference>
<dbReference type="PANTHER" id="PTHR23249:SF15">
    <property type="entry name" value="TRAFFICKING PROTEIN PARTICLE COMPLEX SUBUNIT 4"/>
    <property type="match status" value="1"/>
</dbReference>
<comment type="subunit">
    <text evidence="7">Part of the multisubunit transport protein particle (TRAPP) complex.</text>
</comment>
<keyword evidence="5 7" id="KW-0333">Golgi apparatus</keyword>